<sequence length="425" mass="46093">MISANSHPYSIIIGDINQDNQVDIAVVNFDANNVIIFFEYSIIQSESPTVYTTGIGSLPYRMAAGDFNNDTQLDLAVVNSAASSVGVFLGYENGSFRERITYSTGNYSLPYSLALYDLDNDYQLDIVVANSNTESWEILYGYGNGTFATIRIIFIQESSSPRWITIADFNNDNHLDIAFAVYGTNNIGIFLGYGNRTFGYLTKHISGDDARPISMDAGDSNNDGRLDIVVANYGINTIVVLLGLENGAFTLFTIYSTGINSLPFMIILADLNKDNHLDIFITNSGSDNFTYSTGTHSIPLWISVADVSNDYSQDLAIANSNTNNVGILLGNSSAYFSSQTVYPTGSGSSPKSIATGDFNKDSWLDIAVANYGSNNIAILLGHPSENSAKQSVNIIDNDSQLSSTNVHAINQDDQLNSTTMNLSTL</sequence>
<evidence type="ECO:0008006" key="6">
    <source>
        <dbReference type="Google" id="ProtNLM"/>
    </source>
</evidence>
<dbReference type="SUPFAM" id="SSF69318">
    <property type="entry name" value="Integrin alpha N-terminal domain"/>
    <property type="match status" value="1"/>
</dbReference>
<keyword evidence="5" id="KW-1185">Reference proteome</keyword>
<dbReference type="Pfam" id="PF13517">
    <property type="entry name" value="FG-GAP_3"/>
    <property type="match status" value="4"/>
</dbReference>
<dbReference type="Gene3D" id="2.130.10.130">
    <property type="entry name" value="Integrin alpha, N-terminal"/>
    <property type="match status" value="1"/>
</dbReference>
<protein>
    <recommendedName>
        <fullName evidence="6">VCBS repeat-containing protein</fullName>
    </recommendedName>
</protein>
<dbReference type="InterPro" id="IPR013517">
    <property type="entry name" value="FG-GAP"/>
</dbReference>
<name>A0A816LAF4_9BILA</name>
<evidence type="ECO:0000256" key="1">
    <source>
        <dbReference type="ARBA" id="ARBA00022729"/>
    </source>
</evidence>
<evidence type="ECO:0000313" key="2">
    <source>
        <dbReference type="EMBL" id="CAF1928616.1"/>
    </source>
</evidence>
<evidence type="ECO:0000313" key="5">
    <source>
        <dbReference type="Proteomes" id="UP000663866"/>
    </source>
</evidence>
<reference evidence="2" key="1">
    <citation type="submission" date="2021-02" db="EMBL/GenBank/DDBJ databases">
        <authorList>
            <person name="Nowell W R."/>
        </authorList>
    </citation>
    <scope>NUCLEOTIDE SEQUENCE</scope>
</reference>
<comment type="caution">
    <text evidence="2">The sequence shown here is derived from an EMBL/GenBank/DDBJ whole genome shotgun (WGS) entry which is preliminary data.</text>
</comment>
<evidence type="ECO:0000313" key="4">
    <source>
        <dbReference type="Proteomes" id="UP000663856"/>
    </source>
</evidence>
<dbReference type="Proteomes" id="UP000663856">
    <property type="component" value="Unassembled WGS sequence"/>
</dbReference>
<dbReference type="EMBL" id="CAJOBG010005762">
    <property type="protein sequence ID" value="CAF4164711.1"/>
    <property type="molecule type" value="Genomic_DNA"/>
</dbReference>
<keyword evidence="1" id="KW-0732">Signal</keyword>
<organism evidence="2 4">
    <name type="scientific">Rotaria magnacalcarata</name>
    <dbReference type="NCBI Taxonomy" id="392030"/>
    <lineage>
        <taxon>Eukaryota</taxon>
        <taxon>Metazoa</taxon>
        <taxon>Spiralia</taxon>
        <taxon>Gnathifera</taxon>
        <taxon>Rotifera</taxon>
        <taxon>Eurotatoria</taxon>
        <taxon>Bdelloidea</taxon>
        <taxon>Philodinida</taxon>
        <taxon>Philodinidae</taxon>
        <taxon>Rotaria</taxon>
    </lineage>
</organism>
<accession>A0A816LAF4</accession>
<dbReference type="PANTHER" id="PTHR46580:SF4">
    <property type="entry name" value="ATP_GTP-BINDING PROTEIN"/>
    <property type="match status" value="1"/>
</dbReference>
<dbReference type="EMBL" id="CAJNRF010000012">
    <property type="protein sequence ID" value="CAF1928616.1"/>
    <property type="molecule type" value="Genomic_DNA"/>
</dbReference>
<gene>
    <name evidence="3" type="ORF">OVN521_LOCUS24344</name>
    <name evidence="2" type="ORF">WKI299_LOCUS218</name>
</gene>
<proteinExistence type="predicted"/>
<dbReference type="AlphaFoldDB" id="A0A816LAF4"/>
<dbReference type="Gene3D" id="2.30.30.100">
    <property type="match status" value="2"/>
</dbReference>
<dbReference type="InterPro" id="IPR028994">
    <property type="entry name" value="Integrin_alpha_N"/>
</dbReference>
<evidence type="ECO:0000313" key="3">
    <source>
        <dbReference type="EMBL" id="CAF4164711.1"/>
    </source>
</evidence>
<dbReference type="PANTHER" id="PTHR46580">
    <property type="entry name" value="SENSOR KINASE-RELATED"/>
    <property type="match status" value="1"/>
</dbReference>
<dbReference type="Proteomes" id="UP000663866">
    <property type="component" value="Unassembled WGS sequence"/>
</dbReference>